<dbReference type="Pfam" id="PF13926">
    <property type="entry name" value="DUF4211"/>
    <property type="match status" value="1"/>
</dbReference>
<accession>K5XGV0</accession>
<dbReference type="AlphaFoldDB" id="K5XGV0"/>
<dbReference type="RefSeq" id="XP_007326614.1">
    <property type="nucleotide sequence ID" value="XM_007326552.1"/>
</dbReference>
<dbReference type="OMA" id="HYVHFKR"/>
<organism evidence="3 4">
    <name type="scientific">Agaricus bisporus var. burnettii (strain JB137-S8 / ATCC MYA-4627 / FGSC 10392)</name>
    <name type="common">White button mushroom</name>
    <dbReference type="NCBI Taxonomy" id="597362"/>
    <lineage>
        <taxon>Eukaryota</taxon>
        <taxon>Fungi</taxon>
        <taxon>Dikarya</taxon>
        <taxon>Basidiomycota</taxon>
        <taxon>Agaricomycotina</taxon>
        <taxon>Agaricomycetes</taxon>
        <taxon>Agaricomycetidae</taxon>
        <taxon>Agaricales</taxon>
        <taxon>Agaricineae</taxon>
        <taxon>Agaricaceae</taxon>
        <taxon>Agaricus</taxon>
    </lineage>
</organism>
<gene>
    <name evidence="3" type="ORF">AGABI1DRAFT_125121</name>
</gene>
<name>K5XGV0_AGABU</name>
<dbReference type="eggNOG" id="ENOG502S7B9">
    <property type="taxonomic scope" value="Eukaryota"/>
</dbReference>
<feature type="domain" description="DUF4211" evidence="2">
    <location>
        <begin position="245"/>
        <end position="380"/>
    </location>
</feature>
<evidence type="ECO:0000256" key="1">
    <source>
        <dbReference type="SAM" id="MobiDB-lite"/>
    </source>
</evidence>
<dbReference type="PANTHER" id="PTHR14689">
    <property type="entry name" value="PHORBOL-ESTER_DAG-TYPE DOMAIN-CONTAINING PROTEIN"/>
    <property type="match status" value="1"/>
</dbReference>
<protein>
    <recommendedName>
        <fullName evidence="2">DUF4211 domain-containing protein</fullName>
    </recommendedName>
</protein>
<feature type="compositionally biased region" description="Basic residues" evidence="1">
    <location>
        <begin position="1"/>
        <end position="11"/>
    </location>
</feature>
<dbReference type="EMBL" id="JH971386">
    <property type="protein sequence ID" value="EKM82658.1"/>
    <property type="molecule type" value="Genomic_DNA"/>
</dbReference>
<dbReference type="KEGG" id="abp:AGABI1DRAFT125121"/>
<feature type="compositionally biased region" description="Polar residues" evidence="1">
    <location>
        <begin position="13"/>
        <end position="30"/>
    </location>
</feature>
<dbReference type="GeneID" id="18826258"/>
<dbReference type="InParanoid" id="K5XGV0"/>
<keyword evidence="4" id="KW-1185">Reference proteome</keyword>
<dbReference type="InterPro" id="IPR025451">
    <property type="entry name" value="DUF4211"/>
</dbReference>
<dbReference type="OrthoDB" id="21499at2759"/>
<dbReference type="GO" id="GO:0005634">
    <property type="term" value="C:nucleus"/>
    <property type="evidence" value="ECO:0007669"/>
    <property type="project" value="TreeGrafter"/>
</dbReference>
<reference evidence="4" key="1">
    <citation type="journal article" date="2012" name="Proc. Natl. Acad. Sci. U.S.A.">
        <title>Genome sequence of the button mushroom Agaricus bisporus reveals mechanisms governing adaptation to a humic-rich ecological niche.</title>
        <authorList>
            <person name="Morin E."/>
            <person name="Kohler A."/>
            <person name="Baker A.R."/>
            <person name="Foulongne-Oriol M."/>
            <person name="Lombard V."/>
            <person name="Nagy L.G."/>
            <person name="Ohm R.A."/>
            <person name="Patyshakuliyeva A."/>
            <person name="Brun A."/>
            <person name="Aerts A.L."/>
            <person name="Bailey A.M."/>
            <person name="Billette C."/>
            <person name="Coutinho P.M."/>
            <person name="Deakin G."/>
            <person name="Doddapaneni H."/>
            <person name="Floudas D."/>
            <person name="Grimwood J."/>
            <person name="Hilden K."/>
            <person name="Kuees U."/>
            <person name="LaButti K.M."/>
            <person name="Lapidus A."/>
            <person name="Lindquist E.A."/>
            <person name="Lucas S.M."/>
            <person name="Murat C."/>
            <person name="Riley R.W."/>
            <person name="Salamov A.A."/>
            <person name="Schmutz J."/>
            <person name="Subramanian V."/>
            <person name="Woesten H.A.B."/>
            <person name="Xu J."/>
            <person name="Eastwood D.C."/>
            <person name="Foster G.D."/>
            <person name="Sonnenberg A.S."/>
            <person name="Cullen D."/>
            <person name="de Vries R.P."/>
            <person name="Lundell T."/>
            <person name="Hibbett D.S."/>
            <person name="Henrissat B."/>
            <person name="Burton K.S."/>
            <person name="Kerrigan R.W."/>
            <person name="Challen M.P."/>
            <person name="Grigoriev I.V."/>
            <person name="Martin F."/>
        </authorList>
    </citation>
    <scope>NUCLEOTIDE SEQUENCE [LARGE SCALE GENOMIC DNA]</scope>
    <source>
        <strain evidence="4">JB137-S8 / ATCC MYA-4627 / FGSC 10392</strain>
    </source>
</reference>
<dbReference type="HOGENOM" id="CLU_035430_0_0_1"/>
<sequence>MPDIKKKKSSKKATNARSLRQTTLFESHSSPVRPPALPKAKSPRVPLTPSRPKRKRDSSESSDIGAISLGPATPAKEVTVDRSSLSPLSRSKRRRPIIESDSDESEGHSSDSTSSAAVAPRKQRLRRLAPRSSDSSGEESRPSRGLLLKKKAQVHSDDDDDAVDEGHMITSRLRIRGKKTAFQKNLERLKRKKSGRPMSLSESSEEEDEEAQSEEDNSKPFKGARPTVDDNLFTEDESGTDSTQSFIVEDDSQAVIAQLPTEFSMRSHDDLAHQFKIIFQFFVHIAVRPSIDRQSFMENQMKHQEYFSFPLRIIRRKLSGLRDSLVASSVWRPKFKKALEDYPSFEVVPLDFAIPSCDACHLGGRMSTLLGRLGGIQYDKVGFADNIRSDSEDTSSEESEKSVTNLRKSKHGFLEFHMGRFCARRVRTYHAFCHWECVVKYHLFSAISSELDDARAARKRRGPVRVTAFAGGKVPPKDPLDADGLCEWLDERGIIDQEWQKLKTMMESAHNLEISAKRGEDD</sequence>
<dbReference type="PANTHER" id="PTHR14689:SF0">
    <property type="entry name" value="COILED-COIL DOMAIN-CONTAINING PROTEIN 82"/>
    <property type="match status" value="1"/>
</dbReference>
<evidence type="ECO:0000313" key="3">
    <source>
        <dbReference type="EMBL" id="EKM82658.1"/>
    </source>
</evidence>
<feature type="region of interest" description="Disordered" evidence="1">
    <location>
        <begin position="1"/>
        <end position="247"/>
    </location>
</feature>
<feature type="compositionally biased region" description="Acidic residues" evidence="1">
    <location>
        <begin position="203"/>
        <end position="215"/>
    </location>
</feature>
<evidence type="ECO:0000259" key="2">
    <source>
        <dbReference type="Pfam" id="PF13926"/>
    </source>
</evidence>
<proteinExistence type="predicted"/>
<evidence type="ECO:0000313" key="4">
    <source>
        <dbReference type="Proteomes" id="UP000008493"/>
    </source>
</evidence>
<dbReference type="Proteomes" id="UP000008493">
    <property type="component" value="Unassembled WGS sequence"/>
</dbReference>